<name>A0A1U9KA72_9BACL</name>
<keyword evidence="5 7" id="KW-1133">Transmembrane helix</keyword>
<evidence type="ECO:0000256" key="4">
    <source>
        <dbReference type="ARBA" id="ARBA00022692"/>
    </source>
</evidence>
<organism evidence="9 10">
    <name type="scientific">Novibacillus thermophilus</name>
    <dbReference type="NCBI Taxonomy" id="1471761"/>
    <lineage>
        <taxon>Bacteria</taxon>
        <taxon>Bacillati</taxon>
        <taxon>Bacillota</taxon>
        <taxon>Bacilli</taxon>
        <taxon>Bacillales</taxon>
        <taxon>Thermoactinomycetaceae</taxon>
        <taxon>Novibacillus</taxon>
    </lineage>
</organism>
<dbReference type="Gene3D" id="1.10.3720.10">
    <property type="entry name" value="MetI-like"/>
    <property type="match status" value="1"/>
</dbReference>
<feature type="transmembrane region" description="Helical" evidence="7">
    <location>
        <begin position="76"/>
        <end position="95"/>
    </location>
</feature>
<dbReference type="GO" id="GO:0005886">
    <property type="term" value="C:plasma membrane"/>
    <property type="evidence" value="ECO:0007669"/>
    <property type="project" value="UniProtKB-SubCell"/>
</dbReference>
<evidence type="ECO:0000256" key="5">
    <source>
        <dbReference type="ARBA" id="ARBA00022989"/>
    </source>
</evidence>
<evidence type="ECO:0000256" key="3">
    <source>
        <dbReference type="ARBA" id="ARBA00022475"/>
    </source>
</evidence>
<keyword evidence="10" id="KW-1185">Reference proteome</keyword>
<keyword evidence="3" id="KW-1003">Cell membrane</keyword>
<feature type="transmembrane region" description="Helical" evidence="7">
    <location>
        <begin position="238"/>
        <end position="259"/>
    </location>
</feature>
<dbReference type="InterPro" id="IPR035906">
    <property type="entry name" value="MetI-like_sf"/>
</dbReference>
<accession>A0A1U9KA72</accession>
<dbReference type="RefSeq" id="WP_077720798.1">
    <property type="nucleotide sequence ID" value="NZ_CP019699.1"/>
</dbReference>
<comment type="similarity">
    <text evidence="7">Belongs to the binding-protein-dependent transport system permease family.</text>
</comment>
<keyword evidence="2 7" id="KW-0813">Transport</keyword>
<dbReference type="EMBL" id="CP019699">
    <property type="protein sequence ID" value="AQS56928.1"/>
    <property type="molecule type" value="Genomic_DNA"/>
</dbReference>
<dbReference type="STRING" id="1471761.B0W44_15405"/>
<feature type="transmembrane region" description="Helical" evidence="7">
    <location>
        <begin position="138"/>
        <end position="155"/>
    </location>
</feature>
<dbReference type="Proteomes" id="UP000188603">
    <property type="component" value="Chromosome"/>
</dbReference>
<dbReference type="Pfam" id="PF00528">
    <property type="entry name" value="BPD_transp_1"/>
    <property type="match status" value="1"/>
</dbReference>
<feature type="transmembrane region" description="Helical" evidence="7">
    <location>
        <begin position="107"/>
        <end position="132"/>
    </location>
</feature>
<evidence type="ECO:0000256" key="2">
    <source>
        <dbReference type="ARBA" id="ARBA00022448"/>
    </source>
</evidence>
<dbReference type="KEGG" id="ntr:B0W44_15405"/>
<gene>
    <name evidence="9" type="ORF">B0W44_15405</name>
</gene>
<sequence length="275" mass="31107">MKKSLVPRIISHAILSLGALTMIIPFLWMISTSLKDIGEVFIFPPTLFGDKIRWENYLHVFERFPFHLFFLNSLKITLTLVLAQLITCSLAAYVFARLQFRLRDLLFGIYLATLMVPAQVTIIPNFILMRFYDLVDTHAALILPNIVSAFGTFLLRQYFLTIPTALEDAAKIDGCTPFGVYWRIYLPLSKPALATLGVFIFMGTWNDFLSPLIFINSVERMTLPLGLANMQGLYSTDWPVLMAGTVLSLLPIIIVFFLAQEFIIKGVTLSGLKDL</sequence>
<dbReference type="SUPFAM" id="SSF161098">
    <property type="entry name" value="MetI-like"/>
    <property type="match status" value="1"/>
</dbReference>
<evidence type="ECO:0000256" key="7">
    <source>
        <dbReference type="RuleBase" id="RU363032"/>
    </source>
</evidence>
<dbReference type="GO" id="GO:0055085">
    <property type="term" value="P:transmembrane transport"/>
    <property type="evidence" value="ECO:0007669"/>
    <property type="project" value="InterPro"/>
</dbReference>
<dbReference type="InterPro" id="IPR000515">
    <property type="entry name" value="MetI-like"/>
</dbReference>
<feature type="domain" description="ABC transmembrane type-1" evidence="8">
    <location>
        <begin position="70"/>
        <end position="259"/>
    </location>
</feature>
<feature type="transmembrane region" description="Helical" evidence="7">
    <location>
        <begin position="12"/>
        <end position="30"/>
    </location>
</feature>
<dbReference type="AlphaFoldDB" id="A0A1U9KA72"/>
<proteinExistence type="inferred from homology"/>
<evidence type="ECO:0000256" key="1">
    <source>
        <dbReference type="ARBA" id="ARBA00004651"/>
    </source>
</evidence>
<evidence type="ECO:0000313" key="10">
    <source>
        <dbReference type="Proteomes" id="UP000188603"/>
    </source>
</evidence>
<evidence type="ECO:0000256" key="6">
    <source>
        <dbReference type="ARBA" id="ARBA00023136"/>
    </source>
</evidence>
<dbReference type="PANTHER" id="PTHR43744:SF12">
    <property type="entry name" value="ABC TRANSPORTER PERMEASE PROTEIN MG189-RELATED"/>
    <property type="match status" value="1"/>
</dbReference>
<reference evidence="9 10" key="1">
    <citation type="journal article" date="2015" name="Int. J. Syst. Evol. Microbiol.">
        <title>Novibacillus thermophilus gen. nov., sp. nov., a Gram-staining-negative and moderately thermophilic member of the family Thermoactinomycetaceae.</title>
        <authorList>
            <person name="Yang G."/>
            <person name="Chen J."/>
            <person name="Zhou S."/>
        </authorList>
    </citation>
    <scope>NUCLEOTIDE SEQUENCE [LARGE SCALE GENOMIC DNA]</scope>
    <source>
        <strain evidence="9 10">SG-1</strain>
    </source>
</reference>
<evidence type="ECO:0000259" key="8">
    <source>
        <dbReference type="PROSITE" id="PS50928"/>
    </source>
</evidence>
<keyword evidence="4 7" id="KW-0812">Transmembrane</keyword>
<keyword evidence="6 7" id="KW-0472">Membrane</keyword>
<protein>
    <submittedName>
        <fullName evidence="9">Sugar ABC transporter permease</fullName>
    </submittedName>
</protein>
<dbReference type="PANTHER" id="PTHR43744">
    <property type="entry name" value="ABC TRANSPORTER PERMEASE PROTEIN MG189-RELATED-RELATED"/>
    <property type="match status" value="1"/>
</dbReference>
<comment type="subcellular location">
    <subcellularLocation>
        <location evidence="1 7">Cell membrane</location>
        <topology evidence="1 7">Multi-pass membrane protein</topology>
    </subcellularLocation>
</comment>
<dbReference type="PROSITE" id="PS50928">
    <property type="entry name" value="ABC_TM1"/>
    <property type="match status" value="1"/>
</dbReference>
<dbReference type="OrthoDB" id="9771544at2"/>
<evidence type="ECO:0000313" key="9">
    <source>
        <dbReference type="EMBL" id="AQS56928.1"/>
    </source>
</evidence>
<dbReference type="CDD" id="cd06261">
    <property type="entry name" value="TM_PBP2"/>
    <property type="match status" value="1"/>
</dbReference>